<proteinExistence type="inferred from homology"/>
<sequence>MPITTTQSDFRNHLKDYLDQVNDEGQTVLIARSNHRFAAVISQEQLKTLLDAVNTKEDSLEYAVARDKLIDMHVLPDDPIVDPNDDYWNSFKLRDKQQ</sequence>
<protein>
    <recommendedName>
        <fullName evidence="2">Antitoxin</fullName>
    </recommendedName>
</protein>
<dbReference type="EMBL" id="JBCNVT010000002">
    <property type="protein sequence ID" value="MEO5287073.1"/>
    <property type="molecule type" value="Genomic_DNA"/>
</dbReference>
<comment type="similarity">
    <text evidence="1 2">Belongs to the phD/YefM antitoxin family.</text>
</comment>
<accession>A0ABV0I7D6</accession>
<comment type="function">
    <text evidence="2">Antitoxin component of a type II toxin-antitoxin (TA) system.</text>
</comment>
<gene>
    <name evidence="3" type="ORF">AAVZ08_10925</name>
</gene>
<name>A0ABV0I7D6_9LACO</name>
<evidence type="ECO:0000256" key="1">
    <source>
        <dbReference type="ARBA" id="ARBA00009981"/>
    </source>
</evidence>
<organism evidence="3 4">
    <name type="scientific">Limosilactobacillus allomucosae</name>
    <dbReference type="NCBI Taxonomy" id="3142938"/>
    <lineage>
        <taxon>Bacteria</taxon>
        <taxon>Bacillati</taxon>
        <taxon>Bacillota</taxon>
        <taxon>Bacilli</taxon>
        <taxon>Lactobacillales</taxon>
        <taxon>Lactobacillaceae</taxon>
        <taxon>Limosilactobacillus</taxon>
    </lineage>
</organism>
<dbReference type="NCBIfam" id="TIGR01552">
    <property type="entry name" value="phd_fam"/>
    <property type="match status" value="1"/>
</dbReference>
<dbReference type="Proteomes" id="UP001456307">
    <property type="component" value="Unassembled WGS sequence"/>
</dbReference>
<dbReference type="Gene3D" id="3.40.1620.10">
    <property type="entry name" value="YefM-like domain"/>
    <property type="match status" value="1"/>
</dbReference>
<dbReference type="InterPro" id="IPR006442">
    <property type="entry name" value="Antitoxin_Phd/YefM"/>
</dbReference>
<comment type="caution">
    <text evidence="3">The sequence shown here is derived from an EMBL/GenBank/DDBJ whole genome shotgun (WGS) entry which is preliminary data.</text>
</comment>
<keyword evidence="4" id="KW-1185">Reference proteome</keyword>
<dbReference type="InterPro" id="IPR036165">
    <property type="entry name" value="YefM-like_sf"/>
</dbReference>
<reference evidence="3 4" key="1">
    <citation type="submission" date="2024-04" db="EMBL/GenBank/DDBJ databases">
        <title>Limosilactobacillus allomucosae sp. nov., a novel species isolated from wild boar faecal samples as potential probiotics for domestic pigs.</title>
        <authorList>
            <person name="Chen B."/>
        </authorList>
    </citation>
    <scope>NUCLEOTIDE SEQUENCE [LARGE SCALE GENOMIC DNA]</scope>
    <source>
        <strain evidence="3 4">WILCCON 0055</strain>
    </source>
</reference>
<evidence type="ECO:0000256" key="2">
    <source>
        <dbReference type="RuleBase" id="RU362080"/>
    </source>
</evidence>
<evidence type="ECO:0000313" key="3">
    <source>
        <dbReference type="EMBL" id="MEO5287073.1"/>
    </source>
</evidence>
<dbReference type="Pfam" id="PF02604">
    <property type="entry name" value="PhdYeFM_antitox"/>
    <property type="match status" value="1"/>
</dbReference>
<dbReference type="SUPFAM" id="SSF143120">
    <property type="entry name" value="YefM-like"/>
    <property type="match status" value="1"/>
</dbReference>
<dbReference type="RefSeq" id="WP_347954072.1">
    <property type="nucleotide sequence ID" value="NZ_JBCNVR010000002.1"/>
</dbReference>
<evidence type="ECO:0000313" key="4">
    <source>
        <dbReference type="Proteomes" id="UP001456307"/>
    </source>
</evidence>